<dbReference type="InterPro" id="IPR001223">
    <property type="entry name" value="Glyco_hydro18_cat"/>
</dbReference>
<comment type="similarity">
    <text evidence="8">Belongs to the glycosyl hydrolase 18 family.</text>
</comment>
<keyword evidence="3" id="KW-0146">Chitin degradation</keyword>
<evidence type="ECO:0000313" key="13">
    <source>
        <dbReference type="Proteomes" id="UP000253551"/>
    </source>
</evidence>
<dbReference type="EMBL" id="PJQM01003905">
    <property type="protein sequence ID" value="RCH86581.1"/>
    <property type="molecule type" value="Genomic_DNA"/>
</dbReference>
<protein>
    <recommendedName>
        <fullName evidence="11">GH18 domain-containing protein</fullName>
    </recommendedName>
</protein>
<feature type="chain" id="PRO_5016858937" description="GH18 domain-containing protein" evidence="10">
    <location>
        <begin position="22"/>
        <end position="398"/>
    </location>
</feature>
<evidence type="ECO:0000256" key="6">
    <source>
        <dbReference type="ARBA" id="ARBA00023326"/>
    </source>
</evidence>
<dbReference type="Proteomes" id="UP000253551">
    <property type="component" value="Unassembled WGS sequence"/>
</dbReference>
<dbReference type="GO" id="GO:0000272">
    <property type="term" value="P:polysaccharide catabolic process"/>
    <property type="evidence" value="ECO:0007669"/>
    <property type="project" value="UniProtKB-KW"/>
</dbReference>
<evidence type="ECO:0000256" key="4">
    <source>
        <dbReference type="ARBA" id="ARBA00023277"/>
    </source>
</evidence>
<dbReference type="SMART" id="SM00636">
    <property type="entry name" value="Glyco_18"/>
    <property type="match status" value="1"/>
</dbReference>
<dbReference type="PANTHER" id="PTHR11177:SF317">
    <property type="entry name" value="CHITINASE 12-RELATED"/>
    <property type="match status" value="1"/>
</dbReference>
<evidence type="ECO:0000256" key="10">
    <source>
        <dbReference type="SAM" id="SignalP"/>
    </source>
</evidence>
<organism evidence="12 13">
    <name type="scientific">Rhizopus stolonifer</name>
    <name type="common">Rhizopus nigricans</name>
    <dbReference type="NCBI Taxonomy" id="4846"/>
    <lineage>
        <taxon>Eukaryota</taxon>
        <taxon>Fungi</taxon>
        <taxon>Fungi incertae sedis</taxon>
        <taxon>Mucoromycota</taxon>
        <taxon>Mucoromycotina</taxon>
        <taxon>Mucoromycetes</taxon>
        <taxon>Mucorales</taxon>
        <taxon>Mucorineae</taxon>
        <taxon>Rhizopodaceae</taxon>
        <taxon>Rhizopus</taxon>
    </lineage>
</organism>
<keyword evidence="13" id="KW-1185">Reference proteome</keyword>
<dbReference type="PROSITE" id="PS01095">
    <property type="entry name" value="GH18_1"/>
    <property type="match status" value="1"/>
</dbReference>
<evidence type="ECO:0000256" key="5">
    <source>
        <dbReference type="ARBA" id="ARBA00023295"/>
    </source>
</evidence>
<keyword evidence="4" id="KW-0119">Carbohydrate metabolism</keyword>
<dbReference type="OrthoDB" id="76388at2759"/>
<dbReference type="SUPFAM" id="SSF51445">
    <property type="entry name" value="(Trans)glycosidases"/>
    <property type="match status" value="1"/>
</dbReference>
<feature type="signal peptide" evidence="10">
    <location>
        <begin position="1"/>
        <end position="21"/>
    </location>
</feature>
<evidence type="ECO:0000256" key="2">
    <source>
        <dbReference type="ARBA" id="ARBA00022801"/>
    </source>
</evidence>
<evidence type="ECO:0000256" key="9">
    <source>
        <dbReference type="SAM" id="MobiDB-lite"/>
    </source>
</evidence>
<sequence>MFIRYSTVAFILVFLTQCLLAGKAVIGYFPNWLYARYLVSNIQFDIYTHINYAFAVMVKSATPEWTDPENTNTQLPQLVAAAHKSNAKVLISIGGWSGSISFSDMAASSDSRKEFIDWCVDQIKQYDVDGFDIDWEYPGRQGAGCNQVDPQNDVQNYLTLLQELRKAIGSDKEITIAGYVQGFKTDAGQSSNELVTAIGDVLDRVNLMTYDINGAWNPETGPNSPLDASGGGDSFNSAIEFWTSAGVPANKLAAGLAFYGRSTTAKQDMTKSDSINQPQVQGQSPKGDSYDASWQDPNCSKDPGGLSGIWRFGNMLSEGVLDTTTTAKAPWIRTWDNASSTPWLFNPETKVFISYDDPLSIAAKVKSARSKGLGGIMIWSVDEDSEQNDLLKAAAQIN</sequence>
<dbReference type="AlphaFoldDB" id="A0A367JA24"/>
<dbReference type="InterPro" id="IPR001579">
    <property type="entry name" value="Glyco_hydro_18_chit_AS"/>
</dbReference>
<dbReference type="GO" id="GO:0008061">
    <property type="term" value="F:chitin binding"/>
    <property type="evidence" value="ECO:0007669"/>
    <property type="project" value="InterPro"/>
</dbReference>
<evidence type="ECO:0000256" key="8">
    <source>
        <dbReference type="RuleBase" id="RU004453"/>
    </source>
</evidence>
<comment type="caution">
    <text evidence="12">The sequence shown here is derived from an EMBL/GenBank/DDBJ whole genome shotgun (WGS) entry which is preliminary data.</text>
</comment>
<accession>A0A367JA24</accession>
<keyword evidence="6" id="KW-0624">Polysaccharide degradation</keyword>
<proteinExistence type="inferred from homology"/>
<dbReference type="STRING" id="4846.A0A367JA24"/>
<feature type="compositionally biased region" description="Polar residues" evidence="9">
    <location>
        <begin position="268"/>
        <end position="286"/>
    </location>
</feature>
<dbReference type="PANTHER" id="PTHR11177">
    <property type="entry name" value="CHITINASE"/>
    <property type="match status" value="1"/>
</dbReference>
<name>A0A367JA24_RHIST</name>
<evidence type="ECO:0000259" key="11">
    <source>
        <dbReference type="PROSITE" id="PS51910"/>
    </source>
</evidence>
<comment type="catalytic activity">
    <reaction evidence="1">
        <text>Random endo-hydrolysis of N-acetyl-beta-D-glucosaminide (1-&gt;4)-beta-linkages in chitin and chitodextrins.</text>
        <dbReference type="EC" id="3.2.1.14"/>
    </reaction>
</comment>
<dbReference type="Pfam" id="PF00704">
    <property type="entry name" value="Glyco_hydro_18"/>
    <property type="match status" value="1"/>
</dbReference>
<reference evidence="12 13" key="1">
    <citation type="journal article" date="2018" name="G3 (Bethesda)">
        <title>Phylogenetic and Phylogenomic Definition of Rhizopus Species.</title>
        <authorList>
            <person name="Gryganskyi A.P."/>
            <person name="Golan J."/>
            <person name="Dolatabadi S."/>
            <person name="Mondo S."/>
            <person name="Robb S."/>
            <person name="Idnurm A."/>
            <person name="Muszewska A."/>
            <person name="Steczkiewicz K."/>
            <person name="Masonjones S."/>
            <person name="Liao H.L."/>
            <person name="Gajdeczka M.T."/>
            <person name="Anike F."/>
            <person name="Vuek A."/>
            <person name="Anishchenko I.M."/>
            <person name="Voigt K."/>
            <person name="de Hoog G.S."/>
            <person name="Smith M.E."/>
            <person name="Heitman J."/>
            <person name="Vilgalys R."/>
            <person name="Stajich J.E."/>
        </authorList>
    </citation>
    <scope>NUCLEOTIDE SEQUENCE [LARGE SCALE GENOMIC DNA]</scope>
    <source>
        <strain evidence="12 13">LSU 92-RS-03</strain>
    </source>
</reference>
<keyword evidence="2 7" id="KW-0378">Hydrolase</keyword>
<evidence type="ECO:0000256" key="7">
    <source>
        <dbReference type="RuleBase" id="RU000489"/>
    </source>
</evidence>
<dbReference type="PROSITE" id="PS51910">
    <property type="entry name" value="GH18_2"/>
    <property type="match status" value="1"/>
</dbReference>
<keyword evidence="5 7" id="KW-0326">Glycosidase</keyword>
<dbReference type="InterPro" id="IPR050314">
    <property type="entry name" value="Glycosyl_Hydrlase_18"/>
</dbReference>
<evidence type="ECO:0000256" key="1">
    <source>
        <dbReference type="ARBA" id="ARBA00000822"/>
    </source>
</evidence>
<evidence type="ECO:0000313" key="12">
    <source>
        <dbReference type="EMBL" id="RCH86581.1"/>
    </source>
</evidence>
<feature type="region of interest" description="Disordered" evidence="9">
    <location>
        <begin position="268"/>
        <end position="297"/>
    </location>
</feature>
<dbReference type="GO" id="GO:0008843">
    <property type="term" value="F:endochitinase activity"/>
    <property type="evidence" value="ECO:0007669"/>
    <property type="project" value="UniProtKB-EC"/>
</dbReference>
<dbReference type="SUPFAM" id="SSF54556">
    <property type="entry name" value="Chitinase insertion domain"/>
    <property type="match status" value="1"/>
</dbReference>
<keyword evidence="10" id="KW-0732">Signal</keyword>
<feature type="domain" description="GH18" evidence="11">
    <location>
        <begin position="23"/>
        <end position="398"/>
    </location>
</feature>
<dbReference type="InterPro" id="IPR011583">
    <property type="entry name" value="Chitinase_II/V-like_cat"/>
</dbReference>
<dbReference type="InterPro" id="IPR017853">
    <property type="entry name" value="GH"/>
</dbReference>
<dbReference type="GO" id="GO:0005576">
    <property type="term" value="C:extracellular region"/>
    <property type="evidence" value="ECO:0007669"/>
    <property type="project" value="TreeGrafter"/>
</dbReference>
<gene>
    <name evidence="12" type="ORF">CU098_006758</name>
</gene>
<dbReference type="Gene3D" id="3.20.20.80">
    <property type="entry name" value="Glycosidases"/>
    <property type="match status" value="1"/>
</dbReference>
<evidence type="ECO:0000256" key="3">
    <source>
        <dbReference type="ARBA" id="ARBA00023024"/>
    </source>
</evidence>
<dbReference type="GO" id="GO:0006032">
    <property type="term" value="P:chitin catabolic process"/>
    <property type="evidence" value="ECO:0007669"/>
    <property type="project" value="UniProtKB-KW"/>
</dbReference>
<dbReference type="Gene3D" id="3.10.50.10">
    <property type="match status" value="1"/>
</dbReference>
<dbReference type="InterPro" id="IPR029070">
    <property type="entry name" value="Chitinase_insertion_sf"/>
</dbReference>